<feature type="signal peptide" evidence="1">
    <location>
        <begin position="1"/>
        <end position="20"/>
    </location>
</feature>
<protein>
    <recommendedName>
        <fullName evidence="2">3-keto-alpha-glucoside-1,2-lyase/3-keto-2-hydroxy-glucal hydratase domain-containing protein</fullName>
    </recommendedName>
</protein>
<evidence type="ECO:0000313" key="3">
    <source>
        <dbReference type="EMBL" id="QDT54745.1"/>
    </source>
</evidence>
<name>A0A517SF26_9PLAN</name>
<organism evidence="3 4">
    <name type="scientific">Caulifigura coniformis</name>
    <dbReference type="NCBI Taxonomy" id="2527983"/>
    <lineage>
        <taxon>Bacteria</taxon>
        <taxon>Pseudomonadati</taxon>
        <taxon>Planctomycetota</taxon>
        <taxon>Planctomycetia</taxon>
        <taxon>Planctomycetales</taxon>
        <taxon>Planctomycetaceae</taxon>
        <taxon>Caulifigura</taxon>
    </lineage>
</organism>
<dbReference type="OrthoDB" id="268602at2"/>
<keyword evidence="4" id="KW-1185">Reference proteome</keyword>
<dbReference type="Pfam" id="PF06439">
    <property type="entry name" value="3keto-disac_hyd"/>
    <property type="match status" value="1"/>
</dbReference>
<sequence length="233" mass="26087" precursor="true">MSIRILVTVLTVLVAASSEAADVAWLRKMNQKIPASETKVRLFNAQTLDGWQGQKEKYWTVDGGTIIGSNTAGNAPAASTYLVTDKPYKNFRLIFESKLVESEMHTGIAFWGHTIEMQGDPFSYKGHLVMYPSKYGFFDLYGRRSIYQDKDGVAQAAGRQHDWNRMEILAIAPRIRHVINGKLVADWTDPLPETCVAGPIGLQLHSNKVAQEVHWKGLLLTENPEDLLISVEE</sequence>
<feature type="domain" description="3-keto-alpha-glucoside-1,2-lyase/3-keto-2-hydroxy-glucal hydratase" evidence="2">
    <location>
        <begin position="40"/>
        <end position="210"/>
    </location>
</feature>
<evidence type="ECO:0000256" key="1">
    <source>
        <dbReference type="SAM" id="SignalP"/>
    </source>
</evidence>
<dbReference type="KEGG" id="ccos:Pan44_27810"/>
<dbReference type="AlphaFoldDB" id="A0A517SF26"/>
<accession>A0A517SF26</accession>
<dbReference type="RefSeq" id="WP_145030579.1">
    <property type="nucleotide sequence ID" value="NZ_CP036271.1"/>
</dbReference>
<keyword evidence="1" id="KW-0732">Signal</keyword>
<dbReference type="Proteomes" id="UP000315700">
    <property type="component" value="Chromosome"/>
</dbReference>
<feature type="chain" id="PRO_5022087675" description="3-keto-alpha-glucoside-1,2-lyase/3-keto-2-hydroxy-glucal hydratase domain-containing protein" evidence="1">
    <location>
        <begin position="21"/>
        <end position="233"/>
    </location>
</feature>
<dbReference type="InParanoid" id="A0A517SF26"/>
<evidence type="ECO:0000313" key="4">
    <source>
        <dbReference type="Proteomes" id="UP000315700"/>
    </source>
</evidence>
<dbReference type="InterPro" id="IPR010496">
    <property type="entry name" value="AL/BT2_dom"/>
</dbReference>
<reference evidence="3 4" key="1">
    <citation type="submission" date="2019-02" db="EMBL/GenBank/DDBJ databases">
        <title>Deep-cultivation of Planctomycetes and their phenomic and genomic characterization uncovers novel biology.</title>
        <authorList>
            <person name="Wiegand S."/>
            <person name="Jogler M."/>
            <person name="Boedeker C."/>
            <person name="Pinto D."/>
            <person name="Vollmers J."/>
            <person name="Rivas-Marin E."/>
            <person name="Kohn T."/>
            <person name="Peeters S.H."/>
            <person name="Heuer A."/>
            <person name="Rast P."/>
            <person name="Oberbeckmann S."/>
            <person name="Bunk B."/>
            <person name="Jeske O."/>
            <person name="Meyerdierks A."/>
            <person name="Storesund J.E."/>
            <person name="Kallscheuer N."/>
            <person name="Luecker S."/>
            <person name="Lage O.M."/>
            <person name="Pohl T."/>
            <person name="Merkel B.J."/>
            <person name="Hornburger P."/>
            <person name="Mueller R.-W."/>
            <person name="Bruemmer F."/>
            <person name="Labrenz M."/>
            <person name="Spormann A.M."/>
            <person name="Op den Camp H."/>
            <person name="Overmann J."/>
            <person name="Amann R."/>
            <person name="Jetten M.S.M."/>
            <person name="Mascher T."/>
            <person name="Medema M.H."/>
            <person name="Devos D.P."/>
            <person name="Kaster A.-K."/>
            <person name="Ovreas L."/>
            <person name="Rohde M."/>
            <person name="Galperin M.Y."/>
            <person name="Jogler C."/>
        </authorList>
    </citation>
    <scope>NUCLEOTIDE SEQUENCE [LARGE SCALE GENOMIC DNA]</scope>
    <source>
        <strain evidence="3 4">Pan44</strain>
    </source>
</reference>
<gene>
    <name evidence="3" type="ORF">Pan44_27810</name>
</gene>
<proteinExistence type="predicted"/>
<evidence type="ECO:0000259" key="2">
    <source>
        <dbReference type="Pfam" id="PF06439"/>
    </source>
</evidence>
<dbReference type="EMBL" id="CP036271">
    <property type="protein sequence ID" value="QDT54745.1"/>
    <property type="molecule type" value="Genomic_DNA"/>
</dbReference>
<dbReference type="Gene3D" id="2.60.120.560">
    <property type="entry name" value="Exo-inulinase, domain 1"/>
    <property type="match status" value="1"/>
</dbReference>
<dbReference type="GO" id="GO:0016787">
    <property type="term" value="F:hydrolase activity"/>
    <property type="evidence" value="ECO:0007669"/>
    <property type="project" value="InterPro"/>
</dbReference>